<organism evidence="2 3">
    <name type="scientific">Roseburia amylophila</name>
    <dbReference type="NCBI Taxonomy" id="2981794"/>
    <lineage>
        <taxon>Bacteria</taxon>
        <taxon>Bacillati</taxon>
        <taxon>Bacillota</taxon>
        <taxon>Clostridia</taxon>
        <taxon>Lachnospirales</taxon>
        <taxon>Lachnospiraceae</taxon>
        <taxon>Roseburia</taxon>
    </lineage>
</organism>
<comment type="caution">
    <text evidence="2">The sequence shown here is derived from an EMBL/GenBank/DDBJ whole genome shotgun (WGS) entry which is preliminary data.</text>
</comment>
<evidence type="ECO:0008006" key="4">
    <source>
        <dbReference type="Google" id="ProtNLM"/>
    </source>
</evidence>
<name>A0AAW4WIQ4_9FIRM</name>
<dbReference type="EMBL" id="JAJEQW010000017">
    <property type="protein sequence ID" value="MCC2243229.1"/>
    <property type="molecule type" value="Genomic_DNA"/>
</dbReference>
<keyword evidence="1" id="KW-0472">Membrane</keyword>
<feature type="transmembrane region" description="Helical" evidence="1">
    <location>
        <begin position="6"/>
        <end position="24"/>
    </location>
</feature>
<evidence type="ECO:0000313" key="3">
    <source>
        <dbReference type="Proteomes" id="UP001198893"/>
    </source>
</evidence>
<keyword evidence="1" id="KW-0812">Transmembrane</keyword>
<dbReference type="AlphaFoldDB" id="A0AAW4WIQ4"/>
<protein>
    <recommendedName>
        <fullName evidence="4">Listeria-Bacteroides repeat domain (List_Bact_rpt)</fullName>
    </recommendedName>
</protein>
<evidence type="ECO:0000313" key="2">
    <source>
        <dbReference type="EMBL" id="MCC2243229.1"/>
    </source>
</evidence>
<evidence type="ECO:0000256" key="1">
    <source>
        <dbReference type="SAM" id="Phobius"/>
    </source>
</evidence>
<dbReference type="RefSeq" id="WP_227710718.1">
    <property type="nucleotide sequence ID" value="NZ_JAJEQW010000017.1"/>
</dbReference>
<proteinExistence type="predicted"/>
<sequence length="211" mass="24266">MKHMVFGVLSGGIVILFVVMLLTMQHKNVRKEELEQSLTEAMETTLQMVQADADRDYTSEDMRTLLIRNLVPQMNSDSELTVRMLAADAEKGLLSVEVEEYFSYPGGKMGSIKCCRTILTDDDGNGEETEKGEKEVAMQTVIFYRSREEMEQGKSYYKKLEIQKGDYCTSPAEPVCDDLKKKFLEWRDSKDYLADFTQCVEENQTYYAVFE</sequence>
<keyword evidence="1" id="KW-1133">Transmembrane helix</keyword>
<gene>
    <name evidence="2" type="ORF">LKD47_13180</name>
</gene>
<reference evidence="2" key="1">
    <citation type="submission" date="2021-10" db="EMBL/GenBank/DDBJ databases">
        <title>Anaerobic single-cell dispensing facilitates the cultivation of human gut bacteria.</title>
        <authorList>
            <person name="Afrizal A."/>
        </authorList>
    </citation>
    <scope>NUCLEOTIDE SEQUENCE</scope>
    <source>
        <strain evidence="2">CLA-AA-H204</strain>
    </source>
</reference>
<accession>A0AAW4WIQ4</accession>
<dbReference type="Proteomes" id="UP001198893">
    <property type="component" value="Unassembled WGS sequence"/>
</dbReference>